<dbReference type="OrthoDB" id="9801424at2"/>
<dbReference type="Gene3D" id="3.40.50.280">
    <property type="entry name" value="Cobalamin-binding domain"/>
    <property type="match status" value="1"/>
</dbReference>
<name>A0A1W2BU51_9FIRM</name>
<dbReference type="SUPFAM" id="SSF102114">
    <property type="entry name" value="Radical SAM enzymes"/>
    <property type="match status" value="1"/>
</dbReference>
<keyword evidence="5" id="KW-0479">Metal-binding</keyword>
<feature type="domain" description="B12-binding" evidence="8">
    <location>
        <begin position="12"/>
        <end position="140"/>
    </location>
</feature>
<keyword evidence="7" id="KW-0411">Iron-sulfur</keyword>
<dbReference type="Pfam" id="PF04055">
    <property type="entry name" value="Radical_SAM"/>
    <property type="match status" value="1"/>
</dbReference>
<dbReference type="PANTHER" id="PTHR43409">
    <property type="entry name" value="ANAEROBIC MAGNESIUM-PROTOPORPHYRIN IX MONOMETHYL ESTER CYCLASE-RELATED"/>
    <property type="match status" value="1"/>
</dbReference>
<dbReference type="SFLD" id="SFLDS00029">
    <property type="entry name" value="Radical_SAM"/>
    <property type="match status" value="1"/>
</dbReference>
<comment type="cofactor">
    <cofactor evidence="1">
        <name>[4Fe-4S] cluster</name>
        <dbReference type="ChEBI" id="CHEBI:49883"/>
    </cofactor>
</comment>
<dbReference type="PROSITE" id="PS51918">
    <property type="entry name" value="RADICAL_SAM"/>
    <property type="match status" value="1"/>
</dbReference>
<dbReference type="Gene3D" id="3.80.30.20">
    <property type="entry name" value="tm_1862 like domain"/>
    <property type="match status" value="1"/>
</dbReference>
<dbReference type="SMART" id="SM00729">
    <property type="entry name" value="Elp3"/>
    <property type="match status" value="1"/>
</dbReference>
<keyword evidence="3" id="KW-0808">Transferase</keyword>
<dbReference type="RefSeq" id="WP_084235038.1">
    <property type="nucleotide sequence ID" value="NZ_FWXW01000006.1"/>
</dbReference>
<keyword evidence="11" id="KW-1185">Reference proteome</keyword>
<dbReference type="CDD" id="cd01335">
    <property type="entry name" value="Radical_SAM"/>
    <property type="match status" value="1"/>
</dbReference>
<dbReference type="GO" id="GO:0046872">
    <property type="term" value="F:metal ion binding"/>
    <property type="evidence" value="ECO:0007669"/>
    <property type="project" value="UniProtKB-KW"/>
</dbReference>
<dbReference type="InterPro" id="IPR034466">
    <property type="entry name" value="Methyltransferase_Class_B"/>
</dbReference>
<reference evidence="10 11" key="1">
    <citation type="submission" date="2017-04" db="EMBL/GenBank/DDBJ databases">
        <authorList>
            <person name="Afonso C.L."/>
            <person name="Miller P.J."/>
            <person name="Scott M.A."/>
            <person name="Spackman E."/>
            <person name="Goraichik I."/>
            <person name="Dimitrov K.M."/>
            <person name="Suarez D.L."/>
            <person name="Swayne D.E."/>
        </authorList>
    </citation>
    <scope>NUCLEOTIDE SEQUENCE [LARGE SCALE GENOMIC DNA]</scope>
    <source>
        <strain evidence="10 11">DSM 12816</strain>
    </source>
</reference>
<proteinExistence type="predicted"/>
<evidence type="ECO:0000259" key="8">
    <source>
        <dbReference type="PROSITE" id="PS51332"/>
    </source>
</evidence>
<feature type="domain" description="Radical SAM core" evidence="9">
    <location>
        <begin position="159"/>
        <end position="381"/>
    </location>
</feature>
<evidence type="ECO:0000256" key="2">
    <source>
        <dbReference type="ARBA" id="ARBA00022603"/>
    </source>
</evidence>
<evidence type="ECO:0000256" key="3">
    <source>
        <dbReference type="ARBA" id="ARBA00022679"/>
    </source>
</evidence>
<dbReference type="InterPro" id="IPR006158">
    <property type="entry name" value="Cobalamin-bd"/>
</dbReference>
<dbReference type="GO" id="GO:0003824">
    <property type="term" value="F:catalytic activity"/>
    <property type="evidence" value="ECO:0007669"/>
    <property type="project" value="InterPro"/>
</dbReference>
<dbReference type="PANTHER" id="PTHR43409:SF7">
    <property type="entry name" value="BLL1977 PROTEIN"/>
    <property type="match status" value="1"/>
</dbReference>
<protein>
    <submittedName>
        <fullName evidence="10">Radical SAM superfamily enzyme YgiQ, UPF0313 family</fullName>
    </submittedName>
</protein>
<evidence type="ECO:0000256" key="7">
    <source>
        <dbReference type="ARBA" id="ARBA00023014"/>
    </source>
</evidence>
<dbReference type="GO" id="GO:0005829">
    <property type="term" value="C:cytosol"/>
    <property type="evidence" value="ECO:0007669"/>
    <property type="project" value="TreeGrafter"/>
</dbReference>
<dbReference type="GO" id="GO:0031419">
    <property type="term" value="F:cobalamin binding"/>
    <property type="evidence" value="ECO:0007669"/>
    <property type="project" value="InterPro"/>
</dbReference>
<dbReference type="SFLD" id="SFLDG01123">
    <property type="entry name" value="methyltransferase_(Class_B)"/>
    <property type="match status" value="1"/>
</dbReference>
<evidence type="ECO:0000313" key="10">
    <source>
        <dbReference type="EMBL" id="SMC76122.1"/>
    </source>
</evidence>
<evidence type="ECO:0000259" key="9">
    <source>
        <dbReference type="PROSITE" id="PS51918"/>
    </source>
</evidence>
<keyword evidence="2" id="KW-0489">Methyltransferase</keyword>
<keyword evidence="6" id="KW-0408">Iron</keyword>
<organism evidence="10 11">
    <name type="scientific">Papillibacter cinnamivorans DSM 12816</name>
    <dbReference type="NCBI Taxonomy" id="1122930"/>
    <lineage>
        <taxon>Bacteria</taxon>
        <taxon>Bacillati</taxon>
        <taxon>Bacillota</taxon>
        <taxon>Clostridia</taxon>
        <taxon>Eubacteriales</taxon>
        <taxon>Oscillospiraceae</taxon>
        <taxon>Papillibacter</taxon>
    </lineage>
</organism>
<evidence type="ECO:0000256" key="4">
    <source>
        <dbReference type="ARBA" id="ARBA00022691"/>
    </source>
</evidence>
<dbReference type="AlphaFoldDB" id="A0A1W2BU51"/>
<accession>A0A1W2BU51</accession>
<dbReference type="InterPro" id="IPR023404">
    <property type="entry name" value="rSAM_horseshoe"/>
</dbReference>
<evidence type="ECO:0000256" key="1">
    <source>
        <dbReference type="ARBA" id="ARBA00001966"/>
    </source>
</evidence>
<keyword evidence="4" id="KW-0949">S-adenosyl-L-methionine</keyword>
<dbReference type="InterPro" id="IPR051198">
    <property type="entry name" value="BchE-like"/>
</dbReference>
<dbReference type="EMBL" id="FWXW01000006">
    <property type="protein sequence ID" value="SMC76122.1"/>
    <property type="molecule type" value="Genomic_DNA"/>
</dbReference>
<dbReference type="Proteomes" id="UP000192790">
    <property type="component" value="Unassembled WGS sequence"/>
</dbReference>
<evidence type="ECO:0000256" key="5">
    <source>
        <dbReference type="ARBA" id="ARBA00022723"/>
    </source>
</evidence>
<dbReference type="InterPro" id="IPR007197">
    <property type="entry name" value="rSAM"/>
</dbReference>
<dbReference type="Pfam" id="PF02310">
    <property type="entry name" value="B12-binding"/>
    <property type="match status" value="1"/>
</dbReference>
<dbReference type="PROSITE" id="PS51332">
    <property type="entry name" value="B12_BINDING"/>
    <property type="match status" value="1"/>
</dbReference>
<sequence>MKIVFITPASGMRRFALYRLGNNLYGHPNSITGPLILGHILKNAGHEVEVYEELYDDLPFEKIAGADVYCLYTMTSSAPRAYFLADRIHREFRARVLIGGIHASALPEEAAEHADQVIVGEGESVILDVVEGRVTDQIVRAECTKDLDSIPFPDYSLLKTRCEAANVMSTRGCPFRCSFCTTSRMFHPYRKRSVESVIQELRYYKKLGFKYMNFEDDNFTADRERAKEICRRMIAENLVFRETFFFGRTDLAGDEEMLELLQRAHLSRVLVGIESLNQASLDLINKHQKISDIRRCAAALSRHKIRLIASLVLGIDTDCAEDIRNGVQFAKSINAYQLQPAVMTPFPGTPVYDQLEKQNRMLTHEWSLFDMLNVTFIPNHLSPWALQKEFFRAVRQFYSFLSSFKIMRIFGLQYGLRRLGLCFLMHLGMPFAYGIAYVGKNTHYYKLKHMEKKPEIAANPT</sequence>
<evidence type="ECO:0000313" key="11">
    <source>
        <dbReference type="Proteomes" id="UP000192790"/>
    </source>
</evidence>
<dbReference type="SFLD" id="SFLDG01082">
    <property type="entry name" value="B12-binding_domain_containing"/>
    <property type="match status" value="1"/>
</dbReference>
<gene>
    <name evidence="10" type="ORF">SAMN02745168_2360</name>
</gene>
<evidence type="ECO:0000256" key="6">
    <source>
        <dbReference type="ARBA" id="ARBA00023004"/>
    </source>
</evidence>
<dbReference type="GO" id="GO:0051539">
    <property type="term" value="F:4 iron, 4 sulfur cluster binding"/>
    <property type="evidence" value="ECO:0007669"/>
    <property type="project" value="UniProtKB-KW"/>
</dbReference>
<dbReference type="InterPro" id="IPR058240">
    <property type="entry name" value="rSAM_sf"/>
</dbReference>
<dbReference type="InterPro" id="IPR006638">
    <property type="entry name" value="Elp3/MiaA/NifB-like_rSAM"/>
</dbReference>